<evidence type="ECO:0000313" key="6">
    <source>
        <dbReference type="EMBL" id="SVD89986.1"/>
    </source>
</evidence>
<dbReference type="FunFam" id="3.10.300.10:FF:000001">
    <property type="entry name" value="Putative 3-methyladenine DNA glycosylase"/>
    <property type="match status" value="1"/>
</dbReference>
<keyword evidence="3" id="KW-0378">Hydrolase</keyword>
<evidence type="ECO:0000256" key="2">
    <source>
        <dbReference type="ARBA" id="ARBA00022763"/>
    </source>
</evidence>
<dbReference type="AlphaFoldDB" id="A0A382Z3A9"/>
<keyword evidence="4" id="KW-0234">DNA repair</keyword>
<dbReference type="SUPFAM" id="SSF50486">
    <property type="entry name" value="FMT C-terminal domain-like"/>
    <property type="match status" value="1"/>
</dbReference>
<dbReference type="HAMAP" id="MF_00527">
    <property type="entry name" value="3MGH"/>
    <property type="match status" value="1"/>
</dbReference>
<dbReference type="Gene3D" id="3.10.300.10">
    <property type="entry name" value="Methylpurine-DNA glycosylase (MPG)"/>
    <property type="match status" value="1"/>
</dbReference>
<evidence type="ECO:0008006" key="7">
    <source>
        <dbReference type="Google" id="ProtNLM"/>
    </source>
</evidence>
<feature type="transmembrane region" description="Helical" evidence="5">
    <location>
        <begin position="64"/>
        <end position="84"/>
    </location>
</feature>
<dbReference type="GO" id="GO:0003905">
    <property type="term" value="F:alkylbase DNA N-glycosylase activity"/>
    <property type="evidence" value="ECO:0007669"/>
    <property type="project" value="InterPro"/>
</dbReference>
<evidence type="ECO:0000256" key="3">
    <source>
        <dbReference type="ARBA" id="ARBA00022801"/>
    </source>
</evidence>
<protein>
    <recommendedName>
        <fullName evidence="7">3-methyladenine DNA glycosylase</fullName>
    </recommendedName>
</protein>
<name>A0A382Z3A9_9ZZZZ</name>
<keyword evidence="5" id="KW-0472">Membrane</keyword>
<keyword evidence="5" id="KW-1133">Transmembrane helix</keyword>
<dbReference type="GO" id="GO:0006284">
    <property type="term" value="P:base-excision repair"/>
    <property type="evidence" value="ECO:0007669"/>
    <property type="project" value="InterPro"/>
</dbReference>
<evidence type="ECO:0000256" key="1">
    <source>
        <dbReference type="ARBA" id="ARBA00009232"/>
    </source>
</evidence>
<dbReference type="NCBIfam" id="TIGR00567">
    <property type="entry name" value="3mg"/>
    <property type="match status" value="1"/>
</dbReference>
<dbReference type="InterPro" id="IPR003180">
    <property type="entry name" value="MPG"/>
</dbReference>
<gene>
    <name evidence="6" type="ORF">METZ01_LOCUS442840</name>
</gene>
<reference evidence="6" key="1">
    <citation type="submission" date="2018-05" db="EMBL/GenBank/DDBJ databases">
        <authorList>
            <person name="Lanie J.A."/>
            <person name="Ng W.-L."/>
            <person name="Kazmierczak K.M."/>
            <person name="Andrzejewski T.M."/>
            <person name="Davidsen T.M."/>
            <person name="Wayne K.J."/>
            <person name="Tettelin H."/>
            <person name="Glass J.I."/>
            <person name="Rusch D."/>
            <person name="Podicherti R."/>
            <person name="Tsui H.-C.T."/>
            <person name="Winkler M.E."/>
        </authorList>
    </citation>
    <scope>NUCLEOTIDE SEQUENCE</scope>
</reference>
<comment type="similarity">
    <text evidence="1">Belongs to the DNA glycosylase MPG family.</text>
</comment>
<dbReference type="EMBL" id="UINC01180667">
    <property type="protein sequence ID" value="SVD89986.1"/>
    <property type="molecule type" value="Genomic_DNA"/>
</dbReference>
<organism evidence="6">
    <name type="scientific">marine metagenome</name>
    <dbReference type="NCBI Taxonomy" id="408172"/>
    <lineage>
        <taxon>unclassified sequences</taxon>
        <taxon>metagenomes</taxon>
        <taxon>ecological metagenomes</taxon>
    </lineage>
</organism>
<evidence type="ECO:0000256" key="5">
    <source>
        <dbReference type="SAM" id="Phobius"/>
    </source>
</evidence>
<dbReference type="CDD" id="cd00540">
    <property type="entry name" value="AAG"/>
    <property type="match status" value="1"/>
</dbReference>
<dbReference type="Pfam" id="PF02245">
    <property type="entry name" value="Pur_DNA_glyco"/>
    <property type="match status" value="1"/>
</dbReference>
<evidence type="ECO:0000256" key="4">
    <source>
        <dbReference type="ARBA" id="ARBA00023204"/>
    </source>
</evidence>
<dbReference type="InterPro" id="IPR036995">
    <property type="entry name" value="MPG_sf"/>
</dbReference>
<proteinExistence type="inferred from homology"/>
<dbReference type="InterPro" id="IPR011034">
    <property type="entry name" value="Formyl_transferase-like_C_sf"/>
</dbReference>
<keyword evidence="2" id="KW-0227">DNA damage</keyword>
<sequence length="189" mass="21575">MKVLPRKFYVNDTKQVAKDLLGKELVRKIGRQVLSGIIIETEAYRGKDDPASHAAIKMTNRNKVMFGHAGMSYVYFTYGMYFMLNVVAKSKKQNAGAVLIRGIYPQIGMKTMIKNRGVKNIQNISNGPGKLTIAMDITMKLHNKDLTKKSELYIREGIRPKKIHQKSRVGISKGLEKQWNFSINMKDYF</sequence>
<dbReference type="PANTHER" id="PTHR10429">
    <property type="entry name" value="DNA-3-METHYLADENINE GLYCOSYLASE"/>
    <property type="match status" value="1"/>
</dbReference>
<dbReference type="PANTHER" id="PTHR10429:SF0">
    <property type="entry name" value="DNA-3-METHYLADENINE GLYCOSYLASE"/>
    <property type="match status" value="1"/>
</dbReference>
<keyword evidence="5" id="KW-0812">Transmembrane</keyword>
<accession>A0A382Z3A9</accession>
<dbReference type="GO" id="GO:0003677">
    <property type="term" value="F:DNA binding"/>
    <property type="evidence" value="ECO:0007669"/>
    <property type="project" value="InterPro"/>
</dbReference>